<dbReference type="Proteomes" id="UP001054857">
    <property type="component" value="Unassembled WGS sequence"/>
</dbReference>
<comment type="caution">
    <text evidence="2">The sequence shown here is derived from an EMBL/GenBank/DDBJ whole genome shotgun (WGS) entry which is preliminary data.</text>
</comment>
<evidence type="ECO:0000256" key="1">
    <source>
        <dbReference type="SAM" id="MobiDB-lite"/>
    </source>
</evidence>
<sequence>MAAGPPVATAAAAAFSTAAPLAPPPPGMKPASAPEPAPPSKPSFRAAYAAKARFSESENTIPPPPGYDASLPPGVELPPSRWAGLGWVVPVTCLPLMAGIYWWQKESDNDWGRQVQQSVHDIKQQFKPAAR</sequence>
<dbReference type="EMBL" id="BMAR01000032">
    <property type="protein sequence ID" value="GFR49692.1"/>
    <property type="molecule type" value="Genomic_DNA"/>
</dbReference>
<organism evidence="2 3">
    <name type="scientific">Astrephomene gubernaculifera</name>
    <dbReference type="NCBI Taxonomy" id="47775"/>
    <lineage>
        <taxon>Eukaryota</taxon>
        <taxon>Viridiplantae</taxon>
        <taxon>Chlorophyta</taxon>
        <taxon>core chlorophytes</taxon>
        <taxon>Chlorophyceae</taxon>
        <taxon>CS clade</taxon>
        <taxon>Chlamydomonadales</taxon>
        <taxon>Astrephomenaceae</taxon>
        <taxon>Astrephomene</taxon>
    </lineage>
</organism>
<feature type="compositionally biased region" description="Pro residues" evidence="1">
    <location>
        <begin position="21"/>
        <end position="41"/>
    </location>
</feature>
<gene>
    <name evidence="2" type="ORF">Agub_g11842</name>
</gene>
<evidence type="ECO:0000313" key="3">
    <source>
        <dbReference type="Proteomes" id="UP001054857"/>
    </source>
</evidence>
<feature type="region of interest" description="Disordered" evidence="1">
    <location>
        <begin position="18"/>
        <end position="44"/>
    </location>
</feature>
<keyword evidence="3" id="KW-1185">Reference proteome</keyword>
<dbReference type="AlphaFoldDB" id="A0AAD3DZH2"/>
<evidence type="ECO:0000313" key="2">
    <source>
        <dbReference type="EMBL" id="GFR49692.1"/>
    </source>
</evidence>
<accession>A0AAD3DZH2</accession>
<feature type="region of interest" description="Disordered" evidence="1">
    <location>
        <begin position="53"/>
        <end position="72"/>
    </location>
</feature>
<name>A0AAD3DZH2_9CHLO</name>
<reference evidence="2 3" key="1">
    <citation type="journal article" date="2021" name="Sci. Rep.">
        <title>Genome sequencing of the multicellular alga Astrephomene provides insights into convergent evolution of germ-soma differentiation.</title>
        <authorList>
            <person name="Yamashita S."/>
            <person name="Yamamoto K."/>
            <person name="Matsuzaki R."/>
            <person name="Suzuki S."/>
            <person name="Yamaguchi H."/>
            <person name="Hirooka S."/>
            <person name="Minakuchi Y."/>
            <person name="Miyagishima S."/>
            <person name="Kawachi M."/>
            <person name="Toyoda A."/>
            <person name="Nozaki H."/>
        </authorList>
    </citation>
    <scope>NUCLEOTIDE SEQUENCE [LARGE SCALE GENOMIC DNA]</scope>
    <source>
        <strain evidence="2 3">NIES-4017</strain>
    </source>
</reference>
<protein>
    <submittedName>
        <fullName evidence="2">Uncharacterized protein</fullName>
    </submittedName>
</protein>
<proteinExistence type="predicted"/>